<name>A0A4P9YCJ0_ROZAC</name>
<reference evidence="3" key="1">
    <citation type="journal article" date="2018" name="Nat. Microbiol.">
        <title>Leveraging single-cell genomics to expand the fungal tree of life.</title>
        <authorList>
            <person name="Ahrendt S.R."/>
            <person name="Quandt C.A."/>
            <person name="Ciobanu D."/>
            <person name="Clum A."/>
            <person name="Salamov A."/>
            <person name="Andreopoulos B."/>
            <person name="Cheng J.F."/>
            <person name="Woyke T."/>
            <person name="Pelin A."/>
            <person name="Henrissat B."/>
            <person name="Reynolds N.K."/>
            <person name="Benny G.L."/>
            <person name="Smith M.E."/>
            <person name="James T.Y."/>
            <person name="Grigoriev I.V."/>
        </authorList>
    </citation>
    <scope>NUCLEOTIDE SEQUENCE [LARGE SCALE GENOMIC DNA]</scope>
    <source>
        <strain evidence="3">CSF55</strain>
    </source>
</reference>
<evidence type="ECO:0000256" key="1">
    <source>
        <dbReference type="SAM" id="Phobius"/>
    </source>
</evidence>
<accession>A0A4P9YCJ0</accession>
<sequence length="96" mass="11770">MIPDERYFLSRWKFIFDLDTFCVTWSIFIMCVGWMILLFWGWINRLRHDTSNCVCAFQGHNSRQIGLFMQLLQDRRGGNFVCIRSRSRYRLRHQTR</sequence>
<keyword evidence="1" id="KW-0472">Membrane</keyword>
<organism evidence="2 3">
    <name type="scientific">Rozella allomycis (strain CSF55)</name>
    <dbReference type="NCBI Taxonomy" id="988480"/>
    <lineage>
        <taxon>Eukaryota</taxon>
        <taxon>Fungi</taxon>
        <taxon>Fungi incertae sedis</taxon>
        <taxon>Cryptomycota</taxon>
        <taxon>Cryptomycota incertae sedis</taxon>
        <taxon>Rozella</taxon>
    </lineage>
</organism>
<feature type="non-terminal residue" evidence="2">
    <location>
        <position position="96"/>
    </location>
</feature>
<keyword evidence="1" id="KW-0812">Transmembrane</keyword>
<evidence type="ECO:0000313" key="3">
    <source>
        <dbReference type="Proteomes" id="UP000281549"/>
    </source>
</evidence>
<gene>
    <name evidence="2" type="ORF">ROZALSC1DRAFT_31925</name>
</gene>
<proteinExistence type="predicted"/>
<dbReference type="EMBL" id="ML007445">
    <property type="protein sequence ID" value="RKP15880.1"/>
    <property type="molecule type" value="Genomic_DNA"/>
</dbReference>
<evidence type="ECO:0000313" key="2">
    <source>
        <dbReference type="EMBL" id="RKP15880.1"/>
    </source>
</evidence>
<keyword evidence="1" id="KW-1133">Transmembrane helix</keyword>
<protein>
    <submittedName>
        <fullName evidence="2">Uncharacterized protein</fullName>
    </submittedName>
</protein>
<dbReference type="Proteomes" id="UP000281549">
    <property type="component" value="Unassembled WGS sequence"/>
</dbReference>
<feature type="transmembrane region" description="Helical" evidence="1">
    <location>
        <begin position="21"/>
        <end position="43"/>
    </location>
</feature>
<dbReference type="AlphaFoldDB" id="A0A4P9YCJ0"/>